<name>A0ABM4CG52_HYDVU</name>
<gene>
    <name evidence="4" type="primary">LOC100208721</name>
</gene>
<sequence>MSIVTMVANEVNIESKSKQWLDAHYNPVASLYTFGSCIELADLHADGEYKLIIADLGTGSYSMKLRIFKGTAILSESSITDLPTAVVSFYMDSVEPRTPAIAVASGPFVYIYKNLRPYFKFSLPLIEVSAMENDIWNQAKEDKIDVHVLREMLYNLREENGVSALTVRSLKFLQLPLEEAESFAAVHKFAPLKRQSIITCMKSLTKSASEEIGISCLVVASENQDLFILDTEAFTILEKMTVSSVPVFLAVTGLFDVDYRILIACRNAKVYSLKKGQSEAKLCIEMQSPIVGLERVGKNIALACMDNTVTCFSNKSKKLWTIHLPALVTTISVLNHKARGYRALMVALENCQVHIYKDKTLCDIINTPDVVTGLKFGRFGREDGTLVMTTKGGGLVIKILKRTSSLENTNLSNEKRNPVLTTLNVPRKTKLFLDQALREREDPIGMHQTFQTELFKLKLSTARHYVKTLETKLNPLSFSKTTPIKFSVQVQGFGPGFKLLMSLQNTSTSIVPRDLFISFLTDLKIYNIADPLIEVPILIPGLLYNFETFVEAISDKGIADKIKVFVLRRYEPSPVVCAVINMPVSDVTEIA</sequence>
<dbReference type="SUPFAM" id="SSF50978">
    <property type="entry name" value="WD40 repeat-like"/>
    <property type="match status" value="1"/>
</dbReference>
<dbReference type="InterPro" id="IPR028784">
    <property type="entry name" value="BBS1"/>
</dbReference>
<dbReference type="PANTHER" id="PTHR20870">
    <property type="entry name" value="BARDET-BIEDL SYNDROME 1 PROTEIN"/>
    <property type="match status" value="1"/>
</dbReference>
<dbReference type="InterPro" id="IPR036322">
    <property type="entry name" value="WD40_repeat_dom_sf"/>
</dbReference>
<protein>
    <submittedName>
        <fullName evidence="4">Bardet-Biedl syndrome 1 protein homolog isoform X2</fullName>
    </submittedName>
</protein>
<feature type="domain" description="Bardet-Biedl syndrome 1 N-terminal" evidence="1">
    <location>
        <begin position="20"/>
        <end position="274"/>
    </location>
</feature>
<dbReference type="InterPro" id="IPR032728">
    <property type="entry name" value="BBS1_N"/>
</dbReference>
<dbReference type="Pfam" id="PF23304">
    <property type="entry name" value="GAE_BBS1"/>
    <property type="match status" value="1"/>
</dbReference>
<evidence type="ECO:0000259" key="1">
    <source>
        <dbReference type="Pfam" id="PF14779"/>
    </source>
</evidence>
<dbReference type="PANTHER" id="PTHR20870:SF0">
    <property type="entry name" value="BARDET-BIEDL SYNDROME 1 PROTEIN"/>
    <property type="match status" value="1"/>
</dbReference>
<evidence type="ECO:0000313" key="3">
    <source>
        <dbReference type="Proteomes" id="UP001652625"/>
    </source>
</evidence>
<accession>A0ABM4CG52</accession>
<keyword evidence="3" id="KW-1185">Reference proteome</keyword>
<feature type="domain" description="Bardet-Biedl syndrome 1 protein GAE" evidence="2">
    <location>
        <begin position="484"/>
        <end position="586"/>
    </location>
</feature>
<dbReference type="RefSeq" id="XP_065660703.1">
    <property type="nucleotide sequence ID" value="XM_065804631.1"/>
</dbReference>
<proteinExistence type="predicted"/>
<evidence type="ECO:0000313" key="4">
    <source>
        <dbReference type="RefSeq" id="XP_065660703.1"/>
    </source>
</evidence>
<dbReference type="GeneID" id="100208721"/>
<organism evidence="3 4">
    <name type="scientific">Hydra vulgaris</name>
    <name type="common">Hydra</name>
    <name type="synonym">Hydra attenuata</name>
    <dbReference type="NCBI Taxonomy" id="6087"/>
    <lineage>
        <taxon>Eukaryota</taxon>
        <taxon>Metazoa</taxon>
        <taxon>Cnidaria</taxon>
        <taxon>Hydrozoa</taxon>
        <taxon>Hydroidolina</taxon>
        <taxon>Anthoathecata</taxon>
        <taxon>Aplanulata</taxon>
        <taxon>Hydridae</taxon>
        <taxon>Hydra</taxon>
    </lineage>
</organism>
<dbReference type="Pfam" id="PF14779">
    <property type="entry name" value="BBS1"/>
    <property type="match status" value="1"/>
</dbReference>
<dbReference type="Proteomes" id="UP001652625">
    <property type="component" value="Chromosome 09"/>
</dbReference>
<dbReference type="InterPro" id="IPR056419">
    <property type="entry name" value="GAE_BBS1"/>
</dbReference>
<reference evidence="4" key="1">
    <citation type="submission" date="2025-08" db="UniProtKB">
        <authorList>
            <consortium name="RefSeq"/>
        </authorList>
    </citation>
    <scope>IDENTIFICATION</scope>
</reference>
<evidence type="ECO:0000259" key="2">
    <source>
        <dbReference type="Pfam" id="PF23304"/>
    </source>
</evidence>